<accession>A0AAV2PHJ9</accession>
<dbReference type="EMBL" id="CAXKWB010000077">
    <property type="protein sequence ID" value="CAL4059033.1"/>
    <property type="molecule type" value="Genomic_DNA"/>
</dbReference>
<feature type="compositionally biased region" description="Basic and acidic residues" evidence="1">
    <location>
        <begin position="20"/>
        <end position="54"/>
    </location>
</feature>
<evidence type="ECO:0000313" key="3">
    <source>
        <dbReference type="Proteomes" id="UP001497623"/>
    </source>
</evidence>
<evidence type="ECO:0000256" key="1">
    <source>
        <dbReference type="SAM" id="MobiDB-lite"/>
    </source>
</evidence>
<evidence type="ECO:0000313" key="2">
    <source>
        <dbReference type="EMBL" id="CAL4059033.1"/>
    </source>
</evidence>
<dbReference type="Proteomes" id="UP001497623">
    <property type="component" value="Unassembled WGS sequence"/>
</dbReference>
<feature type="non-terminal residue" evidence="2">
    <location>
        <position position="227"/>
    </location>
</feature>
<feature type="region of interest" description="Disordered" evidence="1">
    <location>
        <begin position="1"/>
        <end position="54"/>
    </location>
</feature>
<reference evidence="2 3" key="1">
    <citation type="submission" date="2024-05" db="EMBL/GenBank/DDBJ databases">
        <authorList>
            <person name="Wallberg A."/>
        </authorList>
    </citation>
    <scope>NUCLEOTIDE SEQUENCE [LARGE SCALE GENOMIC DNA]</scope>
</reference>
<feature type="compositionally biased region" description="Low complexity" evidence="1">
    <location>
        <begin position="1"/>
        <end position="10"/>
    </location>
</feature>
<protein>
    <submittedName>
        <fullName evidence="2">Uncharacterized protein</fullName>
    </submittedName>
</protein>
<dbReference type="AlphaFoldDB" id="A0AAV2PHJ9"/>
<keyword evidence="3" id="KW-1185">Reference proteome</keyword>
<gene>
    <name evidence="2" type="ORF">MNOR_LOCUS362</name>
</gene>
<feature type="non-terminal residue" evidence="2">
    <location>
        <position position="1"/>
    </location>
</feature>
<sequence>TKGYKYGNQKKNNDTVLTREQARNKKCDQGEAPRGTLEEKMASNTEEMDRPGAADKPKLGKLIIKLIGESKAAYKRNEDVLKFDLMNSEFVHHMEKEPTYNYHYQEVTIIIKDASKIEKLLEIKEITSLPKEDGEPPKTYPIECQEREYTENTEGGYIYIKLIDRTKEAKIVEDKDYLYTLIENSDFWEPSTKFISRNEEKHEIRLVIKDKNDRLALLDIKELIHRS</sequence>
<proteinExistence type="predicted"/>
<name>A0AAV2PHJ9_MEGNR</name>
<organism evidence="2 3">
    <name type="scientific">Meganyctiphanes norvegica</name>
    <name type="common">Northern krill</name>
    <name type="synonym">Thysanopoda norvegica</name>
    <dbReference type="NCBI Taxonomy" id="48144"/>
    <lineage>
        <taxon>Eukaryota</taxon>
        <taxon>Metazoa</taxon>
        <taxon>Ecdysozoa</taxon>
        <taxon>Arthropoda</taxon>
        <taxon>Crustacea</taxon>
        <taxon>Multicrustacea</taxon>
        <taxon>Malacostraca</taxon>
        <taxon>Eumalacostraca</taxon>
        <taxon>Eucarida</taxon>
        <taxon>Euphausiacea</taxon>
        <taxon>Euphausiidae</taxon>
        <taxon>Meganyctiphanes</taxon>
    </lineage>
</organism>
<comment type="caution">
    <text evidence="2">The sequence shown here is derived from an EMBL/GenBank/DDBJ whole genome shotgun (WGS) entry which is preliminary data.</text>
</comment>